<dbReference type="InterPro" id="IPR029000">
    <property type="entry name" value="Cyclophilin-like_dom_sf"/>
</dbReference>
<feature type="domain" description="PPIase cyclophilin-type" evidence="4">
    <location>
        <begin position="125"/>
        <end position="283"/>
    </location>
</feature>
<dbReference type="Pfam" id="PF00160">
    <property type="entry name" value="Pro_isomerase"/>
    <property type="match status" value="1"/>
</dbReference>
<dbReference type="PANTHER" id="PTHR45625:SF3">
    <property type="entry name" value="PEPTIDYL-PROLYL CIS-TRANS ISOMERASE B-RELATED"/>
    <property type="match status" value="1"/>
</dbReference>
<reference evidence="6 8" key="2">
    <citation type="submission" date="2019-06" db="EMBL/GenBank/DDBJ databases">
        <title>Whole genome shotgun sequence of Corynebacterium flavescens NBRC 14136.</title>
        <authorList>
            <person name="Hosoyama A."/>
            <person name="Uohara A."/>
            <person name="Ohji S."/>
            <person name="Ichikawa N."/>
        </authorList>
    </citation>
    <scope>NUCLEOTIDE SEQUENCE [LARGE SCALE GENOMIC DNA]</scope>
    <source>
        <strain evidence="6 8">NBRC 14136</strain>
    </source>
</reference>
<evidence type="ECO:0000313" key="7">
    <source>
        <dbReference type="Proteomes" id="UP000185479"/>
    </source>
</evidence>
<dbReference type="OrthoDB" id="5507614at2"/>
<sequence length="286" mass="29730">MPDNKKRGEEALAHLGRELKARDRKEKTRPLGVVAASAVVILALVGGIYFLSTRDGSEDKVQAEESSTATTPETPTATALTGKRAKALPATVQCTYDSAGEAAKEASKPSGKDVSTKGTVTVNFETSQGPIDMELDRALAPCTTNAIASLAESGYYNDTVCHRMTSGQLNVLQCGDPSGKGSGGPGFQFANEYPTDEADDAAASNPVIYPRGSIAMANAGAGTNGSQFFLNYEDSTLAPDYTYFGNVGDEGLKTLDKIAETGVEGGASDGAPAEEVKITRATVKNS</sequence>
<dbReference type="InterPro" id="IPR044666">
    <property type="entry name" value="Cyclophilin_A-like"/>
</dbReference>
<feature type="region of interest" description="Disordered" evidence="2">
    <location>
        <begin position="60"/>
        <end position="84"/>
    </location>
</feature>
<evidence type="ECO:0000256" key="3">
    <source>
        <dbReference type="SAM" id="Phobius"/>
    </source>
</evidence>
<dbReference type="Gene3D" id="2.40.100.10">
    <property type="entry name" value="Cyclophilin-like"/>
    <property type="match status" value="1"/>
</dbReference>
<dbReference type="Proteomes" id="UP000315353">
    <property type="component" value="Unassembled WGS sequence"/>
</dbReference>
<keyword evidence="3" id="KW-1133">Transmembrane helix</keyword>
<evidence type="ECO:0000313" key="8">
    <source>
        <dbReference type="Proteomes" id="UP000315353"/>
    </source>
</evidence>
<keyword evidence="7" id="KW-1185">Reference proteome</keyword>
<dbReference type="GeneID" id="82880446"/>
<proteinExistence type="predicted"/>
<name>A0A1L7CM75_CORFL</name>
<comment type="function">
    <text evidence="1">PPIases accelerate the folding of proteins. It catalyzes the cis-trans isomerization of proline imidic peptide bonds in oligopeptides.</text>
</comment>
<dbReference type="KEGG" id="cfc:CFLV_06915"/>
<dbReference type="EMBL" id="CP009246">
    <property type="protein sequence ID" value="APT86953.1"/>
    <property type="molecule type" value="Genomic_DNA"/>
</dbReference>
<dbReference type="AlphaFoldDB" id="A0A1L7CM75"/>
<feature type="region of interest" description="Disordered" evidence="2">
    <location>
        <begin position="263"/>
        <end position="286"/>
    </location>
</feature>
<reference evidence="5 7" key="1">
    <citation type="submission" date="2014-08" db="EMBL/GenBank/DDBJ databases">
        <title>Complete genome sequence of Corynebacterium flavescens OJ8(T)(=DSM 20296(T)), isolated from cheese.</title>
        <authorList>
            <person name="Ruckert C."/>
            <person name="Albersmeier A."/>
            <person name="Winkler A."/>
            <person name="Kalinowski J."/>
        </authorList>
    </citation>
    <scope>NUCLEOTIDE SEQUENCE [LARGE SCALE GENOMIC DNA]</scope>
    <source>
        <strain evidence="5 7">OJ8</strain>
    </source>
</reference>
<gene>
    <name evidence="6" type="ORF">CFL01nite_02670</name>
    <name evidence="5" type="ORF">CFLV_06915</name>
</gene>
<organism evidence="5 7">
    <name type="scientific">Corynebacterium flavescens</name>
    <dbReference type="NCBI Taxonomy" id="28028"/>
    <lineage>
        <taxon>Bacteria</taxon>
        <taxon>Bacillati</taxon>
        <taxon>Actinomycetota</taxon>
        <taxon>Actinomycetes</taxon>
        <taxon>Mycobacteriales</taxon>
        <taxon>Corynebacteriaceae</taxon>
        <taxon>Corynebacterium</taxon>
    </lineage>
</organism>
<keyword evidence="5" id="KW-0413">Isomerase</keyword>
<evidence type="ECO:0000313" key="6">
    <source>
        <dbReference type="EMBL" id="GEB96772.1"/>
    </source>
</evidence>
<dbReference type="RefSeq" id="WP_075729904.1">
    <property type="nucleotide sequence ID" value="NZ_BJNB01000002.1"/>
</dbReference>
<dbReference type="GO" id="GO:0003755">
    <property type="term" value="F:peptidyl-prolyl cis-trans isomerase activity"/>
    <property type="evidence" value="ECO:0007669"/>
    <property type="project" value="InterPro"/>
</dbReference>
<accession>A0A1L7CM75</accession>
<dbReference type="Proteomes" id="UP000185479">
    <property type="component" value="Chromosome"/>
</dbReference>
<evidence type="ECO:0000259" key="4">
    <source>
        <dbReference type="PROSITE" id="PS50072"/>
    </source>
</evidence>
<keyword evidence="3" id="KW-0812">Transmembrane</keyword>
<dbReference type="InterPro" id="IPR002130">
    <property type="entry name" value="Cyclophilin-type_PPIase_dom"/>
</dbReference>
<protein>
    <submittedName>
        <fullName evidence="5 6">Isomerase</fullName>
    </submittedName>
</protein>
<dbReference type="SUPFAM" id="SSF50891">
    <property type="entry name" value="Cyclophilin-like"/>
    <property type="match status" value="1"/>
</dbReference>
<dbReference type="PROSITE" id="PS50072">
    <property type="entry name" value="CSA_PPIASE_2"/>
    <property type="match status" value="1"/>
</dbReference>
<feature type="transmembrane region" description="Helical" evidence="3">
    <location>
        <begin position="30"/>
        <end position="51"/>
    </location>
</feature>
<evidence type="ECO:0000256" key="1">
    <source>
        <dbReference type="ARBA" id="ARBA00002388"/>
    </source>
</evidence>
<dbReference type="CDD" id="cd00317">
    <property type="entry name" value="cyclophilin"/>
    <property type="match status" value="1"/>
</dbReference>
<feature type="compositionally biased region" description="Low complexity" evidence="2">
    <location>
        <begin position="64"/>
        <end position="79"/>
    </location>
</feature>
<keyword evidence="3" id="KW-0472">Membrane</keyword>
<evidence type="ECO:0000256" key="2">
    <source>
        <dbReference type="SAM" id="MobiDB-lite"/>
    </source>
</evidence>
<dbReference type="EMBL" id="BJNB01000002">
    <property type="protein sequence ID" value="GEB96772.1"/>
    <property type="molecule type" value="Genomic_DNA"/>
</dbReference>
<dbReference type="STRING" id="28028.CFLV_06915"/>
<evidence type="ECO:0000313" key="5">
    <source>
        <dbReference type="EMBL" id="APT86953.1"/>
    </source>
</evidence>
<dbReference type="PANTHER" id="PTHR45625">
    <property type="entry name" value="PEPTIDYL-PROLYL CIS-TRANS ISOMERASE-RELATED"/>
    <property type="match status" value="1"/>
</dbReference>